<dbReference type="Proteomes" id="UP000198724">
    <property type="component" value="Unassembled WGS sequence"/>
</dbReference>
<dbReference type="SMART" id="SM00421">
    <property type="entry name" value="HTH_LUXR"/>
    <property type="match status" value="1"/>
</dbReference>
<dbReference type="SMART" id="SM00448">
    <property type="entry name" value="REC"/>
    <property type="match status" value="1"/>
</dbReference>
<dbReference type="InterPro" id="IPR039420">
    <property type="entry name" value="WalR-like"/>
</dbReference>
<dbReference type="InterPro" id="IPR058245">
    <property type="entry name" value="NreC/VraR/RcsB-like_REC"/>
</dbReference>
<dbReference type="SUPFAM" id="SSF52172">
    <property type="entry name" value="CheY-like"/>
    <property type="match status" value="1"/>
</dbReference>
<dbReference type="PROSITE" id="PS50043">
    <property type="entry name" value="HTH_LUXR_2"/>
    <property type="match status" value="1"/>
</dbReference>
<dbReference type="InterPro" id="IPR000792">
    <property type="entry name" value="Tscrpt_reg_LuxR_C"/>
</dbReference>
<dbReference type="PRINTS" id="PR00038">
    <property type="entry name" value="HTHLUXR"/>
</dbReference>
<accession>A0A1I2XT60</accession>
<keyword evidence="2" id="KW-0238">DNA-binding</keyword>
<dbReference type="RefSeq" id="WP_092104243.1">
    <property type="nucleotide sequence ID" value="NZ_FOOT01000006.1"/>
</dbReference>
<dbReference type="AlphaFoldDB" id="A0A1I2XT60"/>
<feature type="domain" description="HTH luxR-type" evidence="4">
    <location>
        <begin position="152"/>
        <end position="217"/>
    </location>
</feature>
<proteinExistence type="predicted"/>
<keyword evidence="1 3" id="KW-0597">Phosphoprotein</keyword>
<dbReference type="STRING" id="1436961.SAMN05421739_106209"/>
<evidence type="ECO:0000256" key="2">
    <source>
        <dbReference type="ARBA" id="ARBA00023125"/>
    </source>
</evidence>
<dbReference type="Pfam" id="PF00072">
    <property type="entry name" value="Response_reg"/>
    <property type="match status" value="1"/>
</dbReference>
<dbReference type="CDD" id="cd06170">
    <property type="entry name" value="LuxR_C_like"/>
    <property type="match status" value="1"/>
</dbReference>
<dbReference type="Pfam" id="PF00196">
    <property type="entry name" value="GerE"/>
    <property type="match status" value="1"/>
</dbReference>
<dbReference type="GO" id="GO:0003677">
    <property type="term" value="F:DNA binding"/>
    <property type="evidence" value="ECO:0007669"/>
    <property type="project" value="UniProtKB-KW"/>
</dbReference>
<evidence type="ECO:0000313" key="6">
    <source>
        <dbReference type="EMBL" id="SFH16259.1"/>
    </source>
</evidence>
<dbReference type="CDD" id="cd17535">
    <property type="entry name" value="REC_NarL-like"/>
    <property type="match status" value="1"/>
</dbReference>
<sequence length="225" mass="24872">MEGQKQIRVIIADDHIILRQGLRMLLEQDKELEIIGQANNGREVLSKLAESGADVVLMDINMPEMDGFETTEAVGRQFPEVKVIALSMHNNLPFVQKMLASGASGYLLKTTSKEELCAAIKLVAGGGRYISGDISVKLVEQASQPVPQAASQLLDDKKLSKREVQVLTLIAEGYTNAEIAEKLFTSKRTIETHRQNILEKTQAKNTANLIKYAFEHKIIGVDNQL</sequence>
<dbReference type="EMBL" id="FOOT01000006">
    <property type="protein sequence ID" value="SFH16259.1"/>
    <property type="molecule type" value="Genomic_DNA"/>
</dbReference>
<dbReference type="GO" id="GO:0000160">
    <property type="term" value="P:phosphorelay signal transduction system"/>
    <property type="evidence" value="ECO:0007669"/>
    <property type="project" value="InterPro"/>
</dbReference>
<dbReference type="Gene3D" id="3.40.50.2300">
    <property type="match status" value="1"/>
</dbReference>
<feature type="domain" description="Response regulatory" evidence="5">
    <location>
        <begin position="8"/>
        <end position="124"/>
    </location>
</feature>
<keyword evidence="7" id="KW-1185">Reference proteome</keyword>
<feature type="modified residue" description="4-aspartylphosphate" evidence="3">
    <location>
        <position position="59"/>
    </location>
</feature>
<dbReference type="PANTHER" id="PTHR43214">
    <property type="entry name" value="TWO-COMPONENT RESPONSE REGULATOR"/>
    <property type="match status" value="1"/>
</dbReference>
<gene>
    <name evidence="6" type="ORF">SAMN05421739_106209</name>
</gene>
<evidence type="ECO:0000256" key="3">
    <source>
        <dbReference type="PROSITE-ProRule" id="PRU00169"/>
    </source>
</evidence>
<reference evidence="7" key="1">
    <citation type="submission" date="2016-10" db="EMBL/GenBank/DDBJ databases">
        <authorList>
            <person name="Varghese N."/>
            <person name="Submissions S."/>
        </authorList>
    </citation>
    <scope>NUCLEOTIDE SEQUENCE [LARGE SCALE GENOMIC DNA]</scope>
    <source>
        <strain evidence="7">LP51</strain>
    </source>
</reference>
<evidence type="ECO:0000313" key="7">
    <source>
        <dbReference type="Proteomes" id="UP000198724"/>
    </source>
</evidence>
<protein>
    <submittedName>
        <fullName evidence="6">Two component transcriptional regulator, LuxR family</fullName>
    </submittedName>
</protein>
<evidence type="ECO:0000259" key="4">
    <source>
        <dbReference type="PROSITE" id="PS50043"/>
    </source>
</evidence>
<organism evidence="6 7">
    <name type="scientific">Pontibacter chinhatensis</name>
    <dbReference type="NCBI Taxonomy" id="1436961"/>
    <lineage>
        <taxon>Bacteria</taxon>
        <taxon>Pseudomonadati</taxon>
        <taxon>Bacteroidota</taxon>
        <taxon>Cytophagia</taxon>
        <taxon>Cytophagales</taxon>
        <taxon>Hymenobacteraceae</taxon>
        <taxon>Pontibacter</taxon>
    </lineage>
</organism>
<dbReference type="OrthoDB" id="9797341at2"/>
<evidence type="ECO:0000259" key="5">
    <source>
        <dbReference type="PROSITE" id="PS50110"/>
    </source>
</evidence>
<dbReference type="SUPFAM" id="SSF46894">
    <property type="entry name" value="C-terminal effector domain of the bipartite response regulators"/>
    <property type="match status" value="1"/>
</dbReference>
<dbReference type="PANTHER" id="PTHR43214:SF43">
    <property type="entry name" value="TWO-COMPONENT RESPONSE REGULATOR"/>
    <property type="match status" value="1"/>
</dbReference>
<dbReference type="PROSITE" id="PS50110">
    <property type="entry name" value="RESPONSE_REGULATORY"/>
    <property type="match status" value="1"/>
</dbReference>
<dbReference type="InterPro" id="IPR001789">
    <property type="entry name" value="Sig_transdc_resp-reg_receiver"/>
</dbReference>
<evidence type="ECO:0000256" key="1">
    <source>
        <dbReference type="ARBA" id="ARBA00022553"/>
    </source>
</evidence>
<dbReference type="InterPro" id="IPR011006">
    <property type="entry name" value="CheY-like_superfamily"/>
</dbReference>
<dbReference type="InterPro" id="IPR016032">
    <property type="entry name" value="Sig_transdc_resp-reg_C-effctor"/>
</dbReference>
<name>A0A1I2XT60_9BACT</name>
<dbReference type="GO" id="GO:0006355">
    <property type="term" value="P:regulation of DNA-templated transcription"/>
    <property type="evidence" value="ECO:0007669"/>
    <property type="project" value="InterPro"/>
</dbReference>